<name>A0A848L432_9ACTN</name>
<protein>
    <recommendedName>
        <fullName evidence="5">Peptidase MA superfamily protein</fullName>
    </recommendedName>
</protein>
<feature type="compositionally biased region" description="Low complexity" evidence="1">
    <location>
        <begin position="30"/>
        <end position="42"/>
    </location>
</feature>
<proteinExistence type="predicted"/>
<evidence type="ECO:0000256" key="2">
    <source>
        <dbReference type="SAM" id="SignalP"/>
    </source>
</evidence>
<reference evidence="3 4" key="1">
    <citation type="submission" date="2020-04" db="EMBL/GenBank/DDBJ databases">
        <title>Gordonia sp. nov. TBRC 11910.</title>
        <authorList>
            <person name="Suriyachadkun C."/>
        </authorList>
    </citation>
    <scope>NUCLEOTIDE SEQUENCE [LARGE SCALE GENOMIC DNA]</scope>
    <source>
        <strain evidence="3 4">TBRC 11910</strain>
    </source>
</reference>
<evidence type="ECO:0000256" key="1">
    <source>
        <dbReference type="SAM" id="MobiDB-lite"/>
    </source>
</evidence>
<evidence type="ECO:0000313" key="3">
    <source>
        <dbReference type="EMBL" id="NMO03353.1"/>
    </source>
</evidence>
<gene>
    <name evidence="3" type="ORF">HH308_19245</name>
</gene>
<organism evidence="3 4">
    <name type="scientific">Gordonia asplenii</name>
    <dbReference type="NCBI Taxonomy" id="2725283"/>
    <lineage>
        <taxon>Bacteria</taxon>
        <taxon>Bacillati</taxon>
        <taxon>Actinomycetota</taxon>
        <taxon>Actinomycetes</taxon>
        <taxon>Mycobacteriales</taxon>
        <taxon>Gordoniaceae</taxon>
        <taxon>Gordonia</taxon>
    </lineage>
</organism>
<dbReference type="PROSITE" id="PS51257">
    <property type="entry name" value="PROKAR_LIPOPROTEIN"/>
    <property type="match status" value="1"/>
</dbReference>
<feature type="signal peptide" evidence="2">
    <location>
        <begin position="1"/>
        <end position="29"/>
    </location>
</feature>
<feature type="region of interest" description="Disordered" evidence="1">
    <location>
        <begin position="25"/>
        <end position="44"/>
    </location>
</feature>
<sequence length="457" mass="48160">MPSLFTRAALIAVVVPALTVTACSSSDNATPTSGTSSSTTPPNVFEATRIDGVNRLLANLNAAIRSGDETKLDALFDASASPQFRAALKTEAADVGARSAPSKRGNVLRYKTFNYRLGSANAEFVVPATVQARLDDQGSSDSWFAPIKLDYALGGESAPGLAEPNVVVDTPFALARYDDDWKIVGDSTVLQDVQAPAPQLWNYPGLQGRNVPTPGGTSVVVSYPGTEAFVGTIAAELPQAIVAVTNFWGSAWARRAAVVATGTTDEFSGLTASNAQVGAAAAATVYATLDNASKSATGQRVVLTPNARALPAPALAVVLRHELTHVAVRGVTVPGAPLWITEGVPEYVGRKGTYQRFEDAAPNLAAELRAGETPVRLPDDRDFAVDQQTALVAYQSAWSLAAFVAEKFGQDRLKSLYIGVAGADKTAAQDSAIVATLQLSRAQFVAQWQDWLRKQVR</sequence>
<keyword evidence="2" id="KW-0732">Signal</keyword>
<dbReference type="EMBL" id="JABBNB010000022">
    <property type="protein sequence ID" value="NMO03353.1"/>
    <property type="molecule type" value="Genomic_DNA"/>
</dbReference>
<accession>A0A848L432</accession>
<evidence type="ECO:0000313" key="4">
    <source>
        <dbReference type="Proteomes" id="UP000550729"/>
    </source>
</evidence>
<keyword evidence="4" id="KW-1185">Reference proteome</keyword>
<comment type="caution">
    <text evidence="3">The sequence shown here is derived from an EMBL/GenBank/DDBJ whole genome shotgun (WGS) entry which is preliminary data.</text>
</comment>
<dbReference type="AlphaFoldDB" id="A0A848L432"/>
<feature type="chain" id="PRO_5039643452" description="Peptidase MA superfamily protein" evidence="2">
    <location>
        <begin position="30"/>
        <end position="457"/>
    </location>
</feature>
<evidence type="ECO:0008006" key="5">
    <source>
        <dbReference type="Google" id="ProtNLM"/>
    </source>
</evidence>
<dbReference type="Proteomes" id="UP000550729">
    <property type="component" value="Unassembled WGS sequence"/>
</dbReference>